<organism evidence="6 7">
    <name type="scientific">Halotia branconii CENA392</name>
    <dbReference type="NCBI Taxonomy" id="1539056"/>
    <lineage>
        <taxon>Bacteria</taxon>
        <taxon>Bacillati</taxon>
        <taxon>Cyanobacteriota</taxon>
        <taxon>Cyanophyceae</taxon>
        <taxon>Nostocales</taxon>
        <taxon>Nodulariaceae</taxon>
        <taxon>Halotia</taxon>
    </lineage>
</organism>
<dbReference type="Pfam" id="PF01420">
    <property type="entry name" value="Methylase_S"/>
    <property type="match status" value="1"/>
</dbReference>
<dbReference type="AlphaFoldDB" id="A0AAJ6PB77"/>
<reference evidence="6 7" key="1">
    <citation type="journal article" date="2023" name="Limnol Oceanogr Lett">
        <title>Environmental adaptations by the intertidal Antarctic cyanobacterium Halotia branconii CENA392 as revealed using long-read genome sequencing.</title>
        <authorList>
            <person name="Dextro R.B."/>
            <person name="Delbaje E."/>
            <person name="Freitas P.N.N."/>
            <person name="Geraldes V."/>
            <person name="Pinto E."/>
            <person name="Long P.F."/>
            <person name="Fiore M.F."/>
        </authorList>
    </citation>
    <scope>NUCLEOTIDE SEQUENCE [LARGE SCALE GENOMIC DNA]</scope>
    <source>
        <strain evidence="6 7">CENA392</strain>
    </source>
</reference>
<dbReference type="InterPro" id="IPR052021">
    <property type="entry name" value="Type-I_RS_S_subunit"/>
</dbReference>
<proteinExistence type="inferred from homology"/>
<dbReference type="GO" id="GO:0009307">
    <property type="term" value="P:DNA restriction-modification system"/>
    <property type="evidence" value="ECO:0007669"/>
    <property type="project" value="UniProtKB-KW"/>
</dbReference>
<evidence type="ECO:0000313" key="6">
    <source>
        <dbReference type="EMBL" id="WGV27555.1"/>
    </source>
</evidence>
<dbReference type="Gene3D" id="3.90.220.20">
    <property type="entry name" value="DNA methylase specificity domains"/>
    <property type="match status" value="1"/>
</dbReference>
<sequence>MKGWINAKLEDLCIVGDGNHSSKYPKQSEMVAYGVPFIRGTNLVDGHILGDDILYISEEKHQELKKGHLKTGDVLFTNRGEIGKVVIVDEAFNGANLNSQIAWLRCQKELLPKYLFFFLQSAQMRRHFSQEKSGAALQQFTIRMIRAVVVSYPPIPEQKRIVAILDEAFEGIDRAIANTEKDLEDAILREIEQFLLELGANFTFIARQKRLQIDNDDFYIDLLFYNRKLKRLVASVLVDNLYFSQSTLLRL</sequence>
<evidence type="ECO:0000259" key="4">
    <source>
        <dbReference type="Pfam" id="PF01420"/>
    </source>
</evidence>
<dbReference type="KEGG" id="hbq:QI031_08735"/>
<evidence type="ECO:0000256" key="1">
    <source>
        <dbReference type="ARBA" id="ARBA00010923"/>
    </source>
</evidence>
<dbReference type="PANTHER" id="PTHR30408:SF12">
    <property type="entry name" value="TYPE I RESTRICTION ENZYME MJAVIII SPECIFICITY SUBUNIT"/>
    <property type="match status" value="1"/>
</dbReference>
<dbReference type="InterPro" id="IPR009362">
    <property type="entry name" value="YhcG_C"/>
</dbReference>
<keyword evidence="2" id="KW-0680">Restriction system</keyword>
<dbReference type="EMBL" id="CP124543">
    <property type="protein sequence ID" value="WGV27555.1"/>
    <property type="molecule type" value="Genomic_DNA"/>
</dbReference>
<dbReference type="InterPro" id="IPR000055">
    <property type="entry name" value="Restrct_endonuc_typeI_TRD"/>
</dbReference>
<protein>
    <submittedName>
        <fullName evidence="6">PDDEXK nuclease domain-containing protein</fullName>
    </submittedName>
</protein>
<gene>
    <name evidence="6" type="ORF">QI031_08735</name>
</gene>
<dbReference type="SUPFAM" id="SSF116734">
    <property type="entry name" value="DNA methylase specificity domain"/>
    <property type="match status" value="1"/>
</dbReference>
<dbReference type="PANTHER" id="PTHR30408">
    <property type="entry name" value="TYPE-1 RESTRICTION ENZYME ECOKI SPECIFICITY PROTEIN"/>
    <property type="match status" value="1"/>
</dbReference>
<evidence type="ECO:0000313" key="7">
    <source>
        <dbReference type="Proteomes" id="UP001223520"/>
    </source>
</evidence>
<feature type="domain" description="Type I restriction modification DNA specificity" evidence="4">
    <location>
        <begin position="1"/>
        <end position="170"/>
    </location>
</feature>
<name>A0AAJ6PB77_9CYAN</name>
<evidence type="ECO:0000256" key="3">
    <source>
        <dbReference type="ARBA" id="ARBA00023125"/>
    </source>
</evidence>
<keyword evidence="3" id="KW-0238">DNA-binding</keyword>
<keyword evidence="7" id="KW-1185">Reference proteome</keyword>
<dbReference type="InterPro" id="IPR044946">
    <property type="entry name" value="Restrct_endonuc_typeI_TRD_sf"/>
</dbReference>
<dbReference type="RefSeq" id="WP_281484794.1">
    <property type="nucleotide sequence ID" value="NZ_CP124543.1"/>
</dbReference>
<dbReference type="GO" id="GO:0003677">
    <property type="term" value="F:DNA binding"/>
    <property type="evidence" value="ECO:0007669"/>
    <property type="project" value="UniProtKB-KW"/>
</dbReference>
<dbReference type="Pfam" id="PF06250">
    <property type="entry name" value="YhcG_C"/>
    <property type="match status" value="1"/>
</dbReference>
<evidence type="ECO:0000259" key="5">
    <source>
        <dbReference type="Pfam" id="PF06250"/>
    </source>
</evidence>
<evidence type="ECO:0000256" key="2">
    <source>
        <dbReference type="ARBA" id="ARBA00022747"/>
    </source>
</evidence>
<dbReference type="Proteomes" id="UP001223520">
    <property type="component" value="Chromosome"/>
</dbReference>
<comment type="similarity">
    <text evidence="1">Belongs to the type-I restriction system S methylase family.</text>
</comment>
<feature type="domain" description="YhcG PDDEXK nuclease" evidence="5">
    <location>
        <begin position="173"/>
        <end position="234"/>
    </location>
</feature>
<accession>A0AAJ6PB77</accession>